<dbReference type="InterPro" id="IPR054187">
    <property type="entry name" value="DUF6892"/>
</dbReference>
<sequence length="229" mass="26105">MKELRKAYIMLETNAGNWQTTFFLNDTECGELREMEFLDRFAKLDTDELADVVRSATHPFSQVSIRYEAPKVVGKPSGKWKHPASDEALLTLASFPFRLAVIQELMYEQDALTPRFDVYDFAQDRGARSFDPDEVGYEVIPSVRTWFRTLPIPARLAERVETLVLDGGNDIYLQLIPQWDGEDDAFTITSLKEADLAPFTNLKKVQDIGGFLRPRARTALVKHGIEVED</sequence>
<organism evidence="2 3">
    <name type="scientific">Propioniciclava flava</name>
    <dbReference type="NCBI Taxonomy" id="2072026"/>
    <lineage>
        <taxon>Bacteria</taxon>
        <taxon>Bacillati</taxon>
        <taxon>Actinomycetota</taxon>
        <taxon>Actinomycetes</taxon>
        <taxon>Propionibacteriales</taxon>
        <taxon>Propionibacteriaceae</taxon>
        <taxon>Propioniciclava</taxon>
    </lineage>
</organism>
<dbReference type="Pfam" id="PF21832">
    <property type="entry name" value="DUF6892"/>
    <property type="match status" value="1"/>
</dbReference>
<reference evidence="2 3" key="1">
    <citation type="submission" date="2018-01" db="EMBL/GenBank/DDBJ databases">
        <title>Lactibacter flavus gen. nov., sp. nov., a novel bacterium of the family Propionibacteriaceae isolated from raw milk and dairy products.</title>
        <authorList>
            <person name="Wenning M."/>
            <person name="Breitenwieser F."/>
            <person name="Huptas C."/>
            <person name="von Neubeck M."/>
            <person name="Busse H.-J."/>
            <person name="Scherer S."/>
        </authorList>
    </citation>
    <scope>NUCLEOTIDE SEQUENCE [LARGE SCALE GENOMIC DNA]</scope>
    <source>
        <strain evidence="2 3">VG341</strain>
    </source>
</reference>
<proteinExistence type="predicted"/>
<dbReference type="OrthoDB" id="8606752at2"/>
<keyword evidence="3" id="KW-1185">Reference proteome</keyword>
<evidence type="ECO:0000259" key="1">
    <source>
        <dbReference type="Pfam" id="PF21832"/>
    </source>
</evidence>
<evidence type="ECO:0000313" key="3">
    <source>
        <dbReference type="Proteomes" id="UP000290624"/>
    </source>
</evidence>
<accession>A0A4Q2EJL3</accession>
<protein>
    <recommendedName>
        <fullName evidence="1">DUF6892 domain-containing protein</fullName>
    </recommendedName>
</protein>
<dbReference type="AlphaFoldDB" id="A0A4Q2EJL3"/>
<dbReference type="RefSeq" id="WP_129458894.1">
    <property type="nucleotide sequence ID" value="NZ_PPCV01000005.1"/>
</dbReference>
<feature type="domain" description="DUF6892" evidence="1">
    <location>
        <begin position="91"/>
        <end position="227"/>
    </location>
</feature>
<comment type="caution">
    <text evidence="2">The sequence shown here is derived from an EMBL/GenBank/DDBJ whole genome shotgun (WGS) entry which is preliminary data.</text>
</comment>
<dbReference type="EMBL" id="PPCV01000005">
    <property type="protein sequence ID" value="RXW32155.1"/>
    <property type="molecule type" value="Genomic_DNA"/>
</dbReference>
<gene>
    <name evidence="2" type="ORF">C1706_08955</name>
</gene>
<evidence type="ECO:0000313" key="2">
    <source>
        <dbReference type="EMBL" id="RXW32155.1"/>
    </source>
</evidence>
<name>A0A4Q2EJL3_9ACTN</name>
<dbReference type="Proteomes" id="UP000290624">
    <property type="component" value="Unassembled WGS sequence"/>
</dbReference>